<protein>
    <submittedName>
        <fullName evidence="2">Uncharacterized protein</fullName>
    </submittedName>
</protein>
<keyword evidence="3" id="KW-1185">Reference proteome</keyword>
<gene>
    <name evidence="2" type="ORF">O181_132885</name>
</gene>
<proteinExistence type="predicted"/>
<sequence length="85" mass="9325">MPPTPPHTGLILKLLQPPQDETKMPPPISTLTTPTFSSLPLTILMLPQRPQDVPLRPPSTPLTPNPLSSAYHPYAQVQWLVGVND</sequence>
<feature type="region of interest" description="Disordered" evidence="1">
    <location>
        <begin position="50"/>
        <end position="69"/>
    </location>
</feature>
<dbReference type="Proteomes" id="UP000765509">
    <property type="component" value="Unassembled WGS sequence"/>
</dbReference>
<name>A0A9Q3L7H7_9BASI</name>
<dbReference type="EMBL" id="AVOT02152664">
    <property type="protein sequence ID" value="MBW0593170.1"/>
    <property type="molecule type" value="Genomic_DNA"/>
</dbReference>
<feature type="compositionally biased region" description="Pro residues" evidence="1">
    <location>
        <begin position="55"/>
        <end position="64"/>
    </location>
</feature>
<organism evidence="2 3">
    <name type="scientific">Austropuccinia psidii MF-1</name>
    <dbReference type="NCBI Taxonomy" id="1389203"/>
    <lineage>
        <taxon>Eukaryota</taxon>
        <taxon>Fungi</taxon>
        <taxon>Dikarya</taxon>
        <taxon>Basidiomycota</taxon>
        <taxon>Pucciniomycotina</taxon>
        <taxon>Pucciniomycetes</taxon>
        <taxon>Pucciniales</taxon>
        <taxon>Sphaerophragmiaceae</taxon>
        <taxon>Austropuccinia</taxon>
    </lineage>
</organism>
<evidence type="ECO:0000256" key="1">
    <source>
        <dbReference type="SAM" id="MobiDB-lite"/>
    </source>
</evidence>
<dbReference type="AlphaFoldDB" id="A0A9Q3L7H7"/>
<evidence type="ECO:0000313" key="2">
    <source>
        <dbReference type="EMBL" id="MBW0593170.1"/>
    </source>
</evidence>
<comment type="caution">
    <text evidence="2">The sequence shown here is derived from an EMBL/GenBank/DDBJ whole genome shotgun (WGS) entry which is preliminary data.</text>
</comment>
<reference evidence="2" key="1">
    <citation type="submission" date="2021-03" db="EMBL/GenBank/DDBJ databases">
        <title>Draft genome sequence of rust myrtle Austropuccinia psidii MF-1, a brazilian biotype.</title>
        <authorList>
            <person name="Quecine M.C."/>
            <person name="Pachon D.M.R."/>
            <person name="Bonatelli M.L."/>
            <person name="Correr F.H."/>
            <person name="Franceschini L.M."/>
            <person name="Leite T.F."/>
            <person name="Margarido G.R.A."/>
            <person name="Almeida C.A."/>
            <person name="Ferrarezi J.A."/>
            <person name="Labate C.A."/>
        </authorList>
    </citation>
    <scope>NUCLEOTIDE SEQUENCE</scope>
    <source>
        <strain evidence="2">MF-1</strain>
    </source>
</reference>
<accession>A0A9Q3L7H7</accession>
<evidence type="ECO:0000313" key="3">
    <source>
        <dbReference type="Proteomes" id="UP000765509"/>
    </source>
</evidence>